<dbReference type="InterPro" id="IPR052163">
    <property type="entry name" value="DGC-Regulatory_Protein"/>
</dbReference>
<dbReference type="Proteomes" id="UP001108123">
    <property type="component" value="Unassembled WGS sequence"/>
</dbReference>
<reference evidence="3" key="1">
    <citation type="submission" date="2022-01" db="EMBL/GenBank/DDBJ databases">
        <title>Collection of gut derived symbiotic bacterial strains cultured from healthy donors.</title>
        <authorList>
            <person name="Lin H."/>
            <person name="Kohout C."/>
            <person name="Waligurski E."/>
            <person name="Pamer E.G."/>
        </authorList>
    </citation>
    <scope>NUCLEOTIDE SEQUENCE</scope>
    <source>
        <strain evidence="3">MSK.14.39</strain>
    </source>
</reference>
<evidence type="ECO:0000259" key="2">
    <source>
        <dbReference type="PROSITE" id="PS50887"/>
    </source>
</evidence>
<dbReference type="InterPro" id="IPR035965">
    <property type="entry name" value="PAS-like_dom_sf"/>
</dbReference>
<proteinExistence type="predicted"/>
<dbReference type="Pfam" id="PF13426">
    <property type="entry name" value="PAS_9"/>
    <property type="match status" value="1"/>
</dbReference>
<dbReference type="NCBIfam" id="TIGR00254">
    <property type="entry name" value="GGDEF"/>
    <property type="match status" value="1"/>
</dbReference>
<dbReference type="InterPro" id="IPR000014">
    <property type="entry name" value="PAS"/>
</dbReference>
<dbReference type="Gene3D" id="3.30.450.20">
    <property type="entry name" value="PAS domain"/>
    <property type="match status" value="2"/>
</dbReference>
<dbReference type="InterPro" id="IPR043128">
    <property type="entry name" value="Rev_trsase/Diguanyl_cyclase"/>
</dbReference>
<dbReference type="PANTHER" id="PTHR46663:SF2">
    <property type="entry name" value="GGDEF DOMAIN-CONTAINING PROTEIN"/>
    <property type="match status" value="1"/>
</dbReference>
<dbReference type="Pfam" id="PF00989">
    <property type="entry name" value="PAS"/>
    <property type="match status" value="1"/>
</dbReference>
<keyword evidence="4" id="KW-1185">Reference proteome</keyword>
<dbReference type="Gene3D" id="3.30.70.270">
    <property type="match status" value="1"/>
</dbReference>
<dbReference type="PROSITE" id="PS50112">
    <property type="entry name" value="PAS"/>
    <property type="match status" value="1"/>
</dbReference>
<name>A0A9Q4AEK9_9FIRM</name>
<protein>
    <submittedName>
        <fullName evidence="3">Sensor domain-containing diguanylate cyclase</fullName>
    </submittedName>
</protein>
<dbReference type="InterPro" id="IPR013767">
    <property type="entry name" value="PAS_fold"/>
</dbReference>
<organism evidence="3 4">
    <name type="scientific">Anaerosalibacter bizertensis</name>
    <dbReference type="NCBI Taxonomy" id="932217"/>
    <lineage>
        <taxon>Bacteria</taxon>
        <taxon>Bacillati</taxon>
        <taxon>Bacillota</taxon>
        <taxon>Tissierellia</taxon>
        <taxon>Tissierellales</taxon>
        <taxon>Sporanaerobacteraceae</taxon>
        <taxon>Anaerosalibacter</taxon>
    </lineage>
</organism>
<evidence type="ECO:0000313" key="4">
    <source>
        <dbReference type="Proteomes" id="UP001108123"/>
    </source>
</evidence>
<dbReference type="SMART" id="SM00267">
    <property type="entry name" value="GGDEF"/>
    <property type="match status" value="1"/>
</dbReference>
<evidence type="ECO:0000259" key="1">
    <source>
        <dbReference type="PROSITE" id="PS50112"/>
    </source>
</evidence>
<dbReference type="PROSITE" id="PS50887">
    <property type="entry name" value="GGDEF"/>
    <property type="match status" value="1"/>
</dbReference>
<comment type="caution">
    <text evidence="3">The sequence shown here is derived from an EMBL/GenBank/DDBJ whole genome shotgun (WGS) entry which is preliminary data.</text>
</comment>
<dbReference type="SUPFAM" id="SSF55785">
    <property type="entry name" value="PYP-like sensor domain (PAS domain)"/>
    <property type="match status" value="1"/>
</dbReference>
<dbReference type="InterPro" id="IPR000160">
    <property type="entry name" value="GGDEF_dom"/>
</dbReference>
<feature type="domain" description="GGDEF" evidence="2">
    <location>
        <begin position="305"/>
        <end position="435"/>
    </location>
</feature>
<sequence>MEIYTSMLDNINEGIILIDERLSIRFWNKYMANVTDLSEEDVEGKYIYEVLPKFKEKIFLRTFRTMIKENRKHFFSAALHKNFVYDKNYGDHNLRQNLKVSTISINEKNYILMEIIDVTGEYIRVEGYKDYIKKFRDIERSLNKSELKYKILFENIIKGFLYTKIVKDDNGDIKDLLILDVNKAFLNFFKIEKEDILHKELFTELEYPVFKKGLIDEIKKHAFEGATLKIDEMYIPNLNRTIEVLGYKMGEDSYALLFDDITEKKNNEKAIRKLAYYDQLTGTYNRKIFIEKVEKELAIARSNKTKCILIILDLDKFKEINDTYGHYYGDEVLKISAKRIKNIIRKGDFAGRYGGDEFLIFISNIKKEPDIEIIARRIIRSLKIPIDVEGVVICPSASLGISIYPKDGLSVNELLRVADKNLYKAKIKRGGYCFK</sequence>
<evidence type="ECO:0000313" key="3">
    <source>
        <dbReference type="EMBL" id="MCG4566024.1"/>
    </source>
</evidence>
<dbReference type="SUPFAM" id="SSF55073">
    <property type="entry name" value="Nucleotide cyclase"/>
    <property type="match status" value="1"/>
</dbReference>
<dbReference type="EMBL" id="JAKNID010000081">
    <property type="protein sequence ID" value="MCG4566024.1"/>
    <property type="molecule type" value="Genomic_DNA"/>
</dbReference>
<dbReference type="SMART" id="SM00091">
    <property type="entry name" value="PAS"/>
    <property type="match status" value="2"/>
</dbReference>
<gene>
    <name evidence="3" type="ORF">L0P62_11240</name>
</gene>
<accession>A0A9Q4AEK9</accession>
<dbReference type="GO" id="GO:0006355">
    <property type="term" value="P:regulation of DNA-templated transcription"/>
    <property type="evidence" value="ECO:0007669"/>
    <property type="project" value="InterPro"/>
</dbReference>
<dbReference type="InterPro" id="IPR029787">
    <property type="entry name" value="Nucleotide_cyclase"/>
</dbReference>
<feature type="domain" description="PAS" evidence="1">
    <location>
        <begin position="1"/>
        <end position="70"/>
    </location>
</feature>
<dbReference type="CDD" id="cd00130">
    <property type="entry name" value="PAS"/>
    <property type="match status" value="1"/>
</dbReference>
<dbReference type="PANTHER" id="PTHR46663">
    <property type="entry name" value="DIGUANYLATE CYCLASE DGCT-RELATED"/>
    <property type="match status" value="1"/>
</dbReference>
<dbReference type="RefSeq" id="WP_237962842.1">
    <property type="nucleotide sequence ID" value="NZ_JAKNID010000081.1"/>
</dbReference>
<dbReference type="AlphaFoldDB" id="A0A9Q4AEK9"/>
<dbReference type="Pfam" id="PF00990">
    <property type="entry name" value="GGDEF"/>
    <property type="match status" value="1"/>
</dbReference>
<dbReference type="NCBIfam" id="TIGR00229">
    <property type="entry name" value="sensory_box"/>
    <property type="match status" value="1"/>
</dbReference>
<dbReference type="CDD" id="cd01949">
    <property type="entry name" value="GGDEF"/>
    <property type="match status" value="1"/>
</dbReference>